<dbReference type="InterPro" id="IPR036188">
    <property type="entry name" value="FAD/NAD-bd_sf"/>
</dbReference>
<evidence type="ECO:0000313" key="3">
    <source>
        <dbReference type="Proteomes" id="UP001500618"/>
    </source>
</evidence>
<dbReference type="EMBL" id="BAAANY010000008">
    <property type="protein sequence ID" value="GAA1674016.1"/>
    <property type="molecule type" value="Genomic_DNA"/>
</dbReference>
<evidence type="ECO:0000313" key="2">
    <source>
        <dbReference type="EMBL" id="GAA1674016.1"/>
    </source>
</evidence>
<feature type="domain" description="Styrene monooxygenase StyA putative substrate binding" evidence="1">
    <location>
        <begin position="148"/>
        <end position="257"/>
    </location>
</feature>
<dbReference type="Proteomes" id="UP001500618">
    <property type="component" value="Unassembled WGS sequence"/>
</dbReference>
<dbReference type="Gene3D" id="6.10.250.650">
    <property type="match status" value="1"/>
</dbReference>
<dbReference type="Gene3D" id="3.50.50.60">
    <property type="entry name" value="FAD/NAD(P)-binding domain"/>
    <property type="match status" value="3"/>
</dbReference>
<dbReference type="SUPFAM" id="SSF51905">
    <property type="entry name" value="FAD/NAD(P)-binding domain"/>
    <property type="match status" value="1"/>
</dbReference>
<name>A0ABN2GN46_9ACTN</name>
<dbReference type="Pfam" id="PF17885">
    <property type="entry name" value="Smoa_sbd"/>
    <property type="match status" value="1"/>
</dbReference>
<sequence length="412" mass="44936">MRRVLIVGAGQCGLQLALSLLAEGYDVTVMSARTPEEIRDGWPTSTQGMFGLALQSERDYGLNIWEDRVPHIEALHVALSAPPGEKALDIIAPVDQHAESTDQRVKMSGWLELVEQRGGTVIYQGVTTSDLDGLAALGRYDLTIVAAGRGELGGLFDRNASRSPYTTPQRGLAVAYVHGLAPDPLLPRTNVGFNAIPGFGELFVIPALTLSGPCDILFWEAVPAGPLDLWQERLDPPDHLKRTLELIRQYVPWVYERCANVELTDARATLSGRFVPTVRHPVGELPSGGLVLGAADVVIANDPITGQGSNNAAKCAQAYLHAILNHGDAPFDRAWMEQTFERFWQETAQYSTAWTNAFLQPLPEHVQQLLGAASQDPRIARRLGNGFSDPTDFQHWFMSPDAAQAYLASLAP</sequence>
<keyword evidence="3" id="KW-1185">Reference proteome</keyword>
<dbReference type="RefSeq" id="WP_344309833.1">
    <property type="nucleotide sequence ID" value="NZ_BAAANY010000008.1"/>
</dbReference>
<reference evidence="2 3" key="1">
    <citation type="journal article" date="2019" name="Int. J. Syst. Evol. Microbiol.">
        <title>The Global Catalogue of Microorganisms (GCM) 10K type strain sequencing project: providing services to taxonomists for standard genome sequencing and annotation.</title>
        <authorList>
            <consortium name="The Broad Institute Genomics Platform"/>
            <consortium name="The Broad Institute Genome Sequencing Center for Infectious Disease"/>
            <person name="Wu L."/>
            <person name="Ma J."/>
        </authorList>
    </citation>
    <scope>NUCLEOTIDE SEQUENCE [LARGE SCALE GENOMIC DNA]</scope>
    <source>
        <strain evidence="2 3">JCM 14718</strain>
    </source>
</reference>
<gene>
    <name evidence="2" type="ORF">GCM10009765_24190</name>
</gene>
<comment type="caution">
    <text evidence="2">The sequence shown here is derived from an EMBL/GenBank/DDBJ whole genome shotgun (WGS) entry which is preliminary data.</text>
</comment>
<accession>A0ABN2GN46</accession>
<dbReference type="GO" id="GO:0016874">
    <property type="term" value="F:ligase activity"/>
    <property type="evidence" value="ECO:0007669"/>
    <property type="project" value="UniProtKB-KW"/>
</dbReference>
<evidence type="ECO:0000259" key="1">
    <source>
        <dbReference type="Pfam" id="PF17885"/>
    </source>
</evidence>
<protein>
    <submittedName>
        <fullName evidence="2">Alanine-phosphoribitol ligase</fullName>
    </submittedName>
</protein>
<proteinExistence type="predicted"/>
<keyword evidence="2" id="KW-0436">Ligase</keyword>
<dbReference type="InterPro" id="IPR041654">
    <property type="entry name" value="StyA_sbd"/>
</dbReference>
<dbReference type="PRINTS" id="PR00420">
    <property type="entry name" value="RNGMNOXGNASE"/>
</dbReference>
<organism evidence="2 3">
    <name type="scientific">Fodinicola feengrottensis</name>
    <dbReference type="NCBI Taxonomy" id="435914"/>
    <lineage>
        <taxon>Bacteria</taxon>
        <taxon>Bacillati</taxon>
        <taxon>Actinomycetota</taxon>
        <taxon>Actinomycetes</taxon>
        <taxon>Mycobacteriales</taxon>
        <taxon>Fodinicola</taxon>
    </lineage>
</organism>